<keyword evidence="13" id="KW-1185">Reference proteome</keyword>
<dbReference type="InterPro" id="IPR005135">
    <property type="entry name" value="Endo/exonuclease/phosphatase"/>
</dbReference>
<dbReference type="GO" id="GO:0003697">
    <property type="term" value="F:single-stranded DNA binding"/>
    <property type="evidence" value="ECO:0007669"/>
    <property type="project" value="TreeGrafter"/>
</dbReference>
<evidence type="ECO:0000259" key="11">
    <source>
        <dbReference type="Pfam" id="PF03372"/>
    </source>
</evidence>
<comment type="cofactor">
    <cofactor evidence="1">
        <name>Mn(2+)</name>
        <dbReference type="ChEBI" id="CHEBI:29035"/>
    </cofactor>
</comment>
<comment type="caution">
    <text evidence="12">The sequence shown here is derived from an EMBL/GenBank/DDBJ whole genome shotgun (WGS) entry which is preliminary data.</text>
</comment>
<evidence type="ECO:0000256" key="2">
    <source>
        <dbReference type="ARBA" id="ARBA00001946"/>
    </source>
</evidence>
<reference evidence="12 13" key="1">
    <citation type="journal article" date="2024" name="J Genomics">
        <title>Draft genome sequencing and assembly of Favolaschia claudopus CIRM-BRFM 2984 isolated from oak limbs.</title>
        <authorList>
            <person name="Navarro D."/>
            <person name="Drula E."/>
            <person name="Chaduli D."/>
            <person name="Cazenave R."/>
            <person name="Ahrendt S."/>
            <person name="Wang J."/>
            <person name="Lipzen A."/>
            <person name="Daum C."/>
            <person name="Barry K."/>
            <person name="Grigoriev I.V."/>
            <person name="Favel A."/>
            <person name="Rosso M.N."/>
            <person name="Martin F."/>
        </authorList>
    </citation>
    <scope>NUCLEOTIDE SEQUENCE [LARGE SCALE GENOMIC DNA]</scope>
    <source>
        <strain evidence="12 13">CIRM-BRFM 2984</strain>
    </source>
</reference>
<comment type="subcellular location">
    <subcellularLocation>
        <location evidence="3">Nucleus</location>
        <location evidence="3">PML body</location>
    </subcellularLocation>
</comment>
<feature type="domain" description="Endonuclease/exonuclease/phosphatase" evidence="11">
    <location>
        <begin position="60"/>
        <end position="318"/>
    </location>
</feature>
<dbReference type="GO" id="GO:0046872">
    <property type="term" value="F:metal ion binding"/>
    <property type="evidence" value="ECO:0007669"/>
    <property type="project" value="UniProtKB-KW"/>
</dbReference>
<keyword evidence="4" id="KW-0540">Nuclease</keyword>
<keyword evidence="10" id="KW-0539">Nucleus</keyword>
<keyword evidence="5" id="KW-0479">Metal-binding</keyword>
<comment type="cofactor">
    <cofactor evidence="2">
        <name>Mg(2+)</name>
        <dbReference type="ChEBI" id="CHEBI:18420"/>
    </cofactor>
</comment>
<dbReference type="Gene3D" id="3.60.10.10">
    <property type="entry name" value="Endonuclease/exonuclease/phosphatase"/>
    <property type="match status" value="1"/>
</dbReference>
<evidence type="ECO:0000256" key="1">
    <source>
        <dbReference type="ARBA" id="ARBA00001936"/>
    </source>
</evidence>
<keyword evidence="6" id="KW-0227">DNA damage</keyword>
<dbReference type="SUPFAM" id="SSF56219">
    <property type="entry name" value="DNase I-like"/>
    <property type="match status" value="1"/>
</dbReference>
<gene>
    <name evidence="12" type="ORF">R3P38DRAFT_657260</name>
</gene>
<dbReference type="PANTHER" id="PTHR15822:SF4">
    <property type="entry name" value="TYROSYL-DNA PHOSPHODIESTERASE 2"/>
    <property type="match status" value="1"/>
</dbReference>
<dbReference type="InterPro" id="IPR051547">
    <property type="entry name" value="TDP2-like"/>
</dbReference>
<name>A0AAW0EAX7_9AGAR</name>
<keyword evidence="8" id="KW-0460">Magnesium</keyword>
<evidence type="ECO:0000313" key="12">
    <source>
        <dbReference type="EMBL" id="KAK7061436.1"/>
    </source>
</evidence>
<dbReference type="CDD" id="cd09080">
    <property type="entry name" value="TDP2"/>
    <property type="match status" value="1"/>
</dbReference>
<dbReference type="AlphaFoldDB" id="A0AAW0EAX7"/>
<evidence type="ECO:0000313" key="13">
    <source>
        <dbReference type="Proteomes" id="UP001362999"/>
    </source>
</evidence>
<evidence type="ECO:0000256" key="8">
    <source>
        <dbReference type="ARBA" id="ARBA00022842"/>
    </source>
</evidence>
<sequence length="329" mass="36346">MWALNQLKTAATSISRFAAPDSLRTLYSYNVQNGWVPSKSPLQTAASGSNTATYQPFALLTWNVDFVRPLIHERFQAALSHLEELLSPQKVTPAPQPTIIFMQEVHSSCFEVLLASDFIREFYEPTNISSLQKYSTLTLVPKSLVSQVACVQRTPFTGATVMDRDCLYVDLHVRLPATPEQKALRLRIANTHLESLGFGLEARSTQLQRISGLLTETGIDGGFVAGDMNAISEADNALPEQYGLTDAWKEEHFTPTDIVDSSGTGEIEGHTWGYQPPAQFPPDRLDKILVVGKLAAVDVQRVGVGLKVKDTDTWVSDHYGLLAKIVLRM</sequence>
<keyword evidence="12" id="KW-0255">Endonuclease</keyword>
<evidence type="ECO:0000256" key="6">
    <source>
        <dbReference type="ARBA" id="ARBA00022763"/>
    </source>
</evidence>
<keyword evidence="9" id="KW-0234">DNA repair</keyword>
<evidence type="ECO:0000256" key="10">
    <source>
        <dbReference type="ARBA" id="ARBA00023242"/>
    </source>
</evidence>
<evidence type="ECO:0000256" key="3">
    <source>
        <dbReference type="ARBA" id="ARBA00004322"/>
    </source>
</evidence>
<evidence type="ECO:0000256" key="4">
    <source>
        <dbReference type="ARBA" id="ARBA00022722"/>
    </source>
</evidence>
<proteinExistence type="predicted"/>
<dbReference type="Pfam" id="PF03372">
    <property type="entry name" value="Exo_endo_phos"/>
    <property type="match status" value="1"/>
</dbReference>
<keyword evidence="7" id="KW-0378">Hydrolase</keyword>
<dbReference type="Proteomes" id="UP001362999">
    <property type="component" value="Unassembled WGS sequence"/>
</dbReference>
<evidence type="ECO:0000256" key="7">
    <source>
        <dbReference type="ARBA" id="ARBA00022801"/>
    </source>
</evidence>
<protein>
    <submittedName>
        <fullName evidence="12">Endonuclease/exonuclease/phosphatase</fullName>
    </submittedName>
</protein>
<evidence type="ECO:0000256" key="9">
    <source>
        <dbReference type="ARBA" id="ARBA00023204"/>
    </source>
</evidence>
<accession>A0AAW0EAX7</accession>
<dbReference type="GO" id="GO:0004519">
    <property type="term" value="F:endonuclease activity"/>
    <property type="evidence" value="ECO:0007669"/>
    <property type="project" value="UniProtKB-KW"/>
</dbReference>
<dbReference type="GO" id="GO:0070260">
    <property type="term" value="F:5'-tyrosyl-DNA phosphodiesterase activity"/>
    <property type="evidence" value="ECO:0007669"/>
    <property type="project" value="TreeGrafter"/>
</dbReference>
<dbReference type="EMBL" id="JAWWNJ010000002">
    <property type="protein sequence ID" value="KAK7061436.1"/>
    <property type="molecule type" value="Genomic_DNA"/>
</dbReference>
<evidence type="ECO:0000256" key="5">
    <source>
        <dbReference type="ARBA" id="ARBA00022723"/>
    </source>
</evidence>
<dbReference type="InterPro" id="IPR036691">
    <property type="entry name" value="Endo/exonu/phosph_ase_sf"/>
</dbReference>
<organism evidence="12 13">
    <name type="scientific">Favolaschia claudopus</name>
    <dbReference type="NCBI Taxonomy" id="2862362"/>
    <lineage>
        <taxon>Eukaryota</taxon>
        <taxon>Fungi</taxon>
        <taxon>Dikarya</taxon>
        <taxon>Basidiomycota</taxon>
        <taxon>Agaricomycotina</taxon>
        <taxon>Agaricomycetes</taxon>
        <taxon>Agaricomycetidae</taxon>
        <taxon>Agaricales</taxon>
        <taxon>Marasmiineae</taxon>
        <taxon>Mycenaceae</taxon>
        <taxon>Favolaschia</taxon>
    </lineage>
</organism>
<dbReference type="GO" id="GO:0006302">
    <property type="term" value="P:double-strand break repair"/>
    <property type="evidence" value="ECO:0007669"/>
    <property type="project" value="TreeGrafter"/>
</dbReference>
<dbReference type="PANTHER" id="PTHR15822">
    <property type="entry name" value="TRAF AND TNF RECEPTOR-ASSOCIATED PROTEIN"/>
    <property type="match status" value="1"/>
</dbReference>
<dbReference type="GO" id="GO:0005737">
    <property type="term" value="C:cytoplasm"/>
    <property type="evidence" value="ECO:0007669"/>
    <property type="project" value="TreeGrafter"/>
</dbReference>